<feature type="transmembrane region" description="Helical" evidence="1">
    <location>
        <begin position="67"/>
        <end position="95"/>
    </location>
</feature>
<keyword evidence="1" id="KW-0472">Membrane</keyword>
<organism evidence="2 3">
    <name type="scientific">Methanocorpusculum petauri</name>
    <dbReference type="NCBI Taxonomy" id="3002863"/>
    <lineage>
        <taxon>Archaea</taxon>
        <taxon>Methanobacteriati</taxon>
        <taxon>Methanobacteriota</taxon>
        <taxon>Stenosarchaea group</taxon>
        <taxon>Methanomicrobia</taxon>
        <taxon>Methanomicrobiales</taxon>
        <taxon>Methanocorpusculaceae</taxon>
        <taxon>Methanocorpusculum</taxon>
    </lineage>
</organism>
<feature type="transmembrane region" description="Helical" evidence="1">
    <location>
        <begin position="18"/>
        <end position="37"/>
    </location>
</feature>
<keyword evidence="3" id="KW-1185">Reference proteome</keyword>
<dbReference type="Proteomes" id="UP001141422">
    <property type="component" value="Unassembled WGS sequence"/>
</dbReference>
<dbReference type="Pfam" id="PF06695">
    <property type="entry name" value="Sm_multidrug_ex"/>
    <property type="match status" value="1"/>
</dbReference>
<name>A0ABT4IH50_9EURY</name>
<comment type="caution">
    <text evidence="2">The sequence shown here is derived from an EMBL/GenBank/DDBJ whole genome shotgun (WGS) entry which is preliminary data.</text>
</comment>
<keyword evidence="1" id="KW-0812">Transmembrane</keyword>
<reference evidence="2" key="1">
    <citation type="submission" date="2022-12" db="EMBL/GenBank/DDBJ databases">
        <title>Isolation and characterisation of novel Methanocorpusculum spp. from native Australian herbivores indicates the genus is ancestrally host-associated.</title>
        <authorList>
            <person name="Volmer J.G."/>
            <person name="Soo R.M."/>
            <person name="Evans P.N."/>
            <person name="Hoedt E.C."/>
            <person name="Astorga Alsina A.L."/>
            <person name="Woodcroft B.J."/>
            <person name="Tyson G.W."/>
            <person name="Hugenholtz P."/>
            <person name="Morrison M."/>
        </authorList>
    </citation>
    <scope>NUCLEOTIDE SEQUENCE</scope>
    <source>
        <strain evidence="2">MG</strain>
    </source>
</reference>
<evidence type="ECO:0000256" key="1">
    <source>
        <dbReference type="SAM" id="Phobius"/>
    </source>
</evidence>
<dbReference type="RefSeq" id="WP_268925266.1">
    <property type="nucleotide sequence ID" value="NZ_JAPTGB010000015.1"/>
</dbReference>
<dbReference type="EMBL" id="JAPTGB010000015">
    <property type="protein sequence ID" value="MCZ0861070.1"/>
    <property type="molecule type" value="Genomic_DNA"/>
</dbReference>
<evidence type="ECO:0000313" key="2">
    <source>
        <dbReference type="EMBL" id="MCZ0861070.1"/>
    </source>
</evidence>
<proteinExistence type="predicted"/>
<accession>A0ABT4IH50</accession>
<dbReference type="InterPro" id="IPR009577">
    <property type="entry name" value="Sm_multidrug_ex"/>
</dbReference>
<protein>
    <submittedName>
        <fullName evidence="2">Small multi-drug export protein</fullName>
    </submittedName>
</protein>
<feature type="transmembrane region" description="Helical" evidence="1">
    <location>
        <begin position="43"/>
        <end position="60"/>
    </location>
</feature>
<feature type="transmembrane region" description="Helical" evidence="1">
    <location>
        <begin position="196"/>
        <end position="216"/>
    </location>
</feature>
<evidence type="ECO:0000313" key="3">
    <source>
        <dbReference type="Proteomes" id="UP001141422"/>
    </source>
</evidence>
<gene>
    <name evidence="2" type="ORF">O0S10_07505</name>
</gene>
<sequence>MTEETVSPYYQPTLRIRLIATGGVLAVFGAMLSFFFLTMPLNIFYEFIGFLGLYMMPGFGKESIVPLAMAFGISWWQITVGIIVGDMVLAIIIAYNFDLLLRIPLLGHLLRYFTTKTNEVLQKHLWIKGLSLIGLFLFMYIPFMGSSAINTTIVGRLLSVPPRTLLTIVLVGSILATLTMAVGMHAVLELWAANPLYAIIAVILVIAAAVVCWKLWQRYTEKRFGSGE</sequence>
<keyword evidence="1" id="KW-1133">Transmembrane helix</keyword>
<feature type="transmembrane region" description="Helical" evidence="1">
    <location>
        <begin position="164"/>
        <end position="184"/>
    </location>
</feature>